<dbReference type="EMBL" id="VRMN01000009">
    <property type="protein sequence ID" value="KAA8492500.1"/>
    <property type="molecule type" value="Genomic_DNA"/>
</dbReference>
<sequence>MSGGPCAGCGAEIRRHRSVPRLQRHASLREMDNFDQQTAFVPECSAAVSAQVAGRRPLLSARSRPTAASRSRSDVLVCRVQDRQPQEHSTRRQALRLGFLASAAVVLNSAGVPPASSEETAPKSLARGLIRGRLASCPSDAKCVSSAATGSPDKFTSPWTYEEEGSAREAADKLLALVSKKNSLRLIEEDSKFPYFHVEYDGGSLSGVCDLEFLFREKEKVVSVRGISRRNLQVYAFSAPQTSVAGVLLDIRLALSWKQMTDTDLFSM</sequence>
<keyword evidence="2" id="KW-1185">Reference proteome</keyword>
<gene>
    <name evidence="1" type="ORF">FVE85_8007</name>
</gene>
<comment type="caution">
    <text evidence="1">The sequence shown here is derived from an EMBL/GenBank/DDBJ whole genome shotgun (WGS) entry which is preliminary data.</text>
</comment>
<organism evidence="1 2">
    <name type="scientific">Porphyridium purpureum</name>
    <name type="common">Red alga</name>
    <name type="synonym">Porphyridium cruentum</name>
    <dbReference type="NCBI Taxonomy" id="35688"/>
    <lineage>
        <taxon>Eukaryota</taxon>
        <taxon>Rhodophyta</taxon>
        <taxon>Bangiophyceae</taxon>
        <taxon>Porphyridiales</taxon>
        <taxon>Porphyridiaceae</taxon>
        <taxon>Porphyridium</taxon>
    </lineage>
</organism>
<name>A0A5J4YNI2_PORPP</name>
<dbReference type="PANTHER" id="PTHR34801">
    <property type="entry name" value="EXPRESSED PROTEIN"/>
    <property type="match status" value="1"/>
</dbReference>
<evidence type="ECO:0000313" key="1">
    <source>
        <dbReference type="EMBL" id="KAA8492500.1"/>
    </source>
</evidence>
<dbReference type="AlphaFoldDB" id="A0A5J4YNI2"/>
<protein>
    <submittedName>
        <fullName evidence="1">Thylakoid lumenal 17.9 kDa protein, chloroplastic</fullName>
    </submittedName>
</protein>
<dbReference type="InterPro" id="IPR010865">
    <property type="entry name" value="DUF1499"/>
</dbReference>
<dbReference type="PANTHER" id="PTHR34801:SF6">
    <property type="entry name" value="SLL1620 PROTEIN"/>
    <property type="match status" value="1"/>
</dbReference>
<dbReference type="Proteomes" id="UP000324585">
    <property type="component" value="Unassembled WGS sequence"/>
</dbReference>
<evidence type="ECO:0000313" key="2">
    <source>
        <dbReference type="Proteomes" id="UP000324585"/>
    </source>
</evidence>
<accession>A0A5J4YNI2</accession>
<dbReference type="Pfam" id="PF07386">
    <property type="entry name" value="DUF1499"/>
    <property type="match status" value="1"/>
</dbReference>
<proteinExistence type="predicted"/>
<reference evidence="2" key="1">
    <citation type="journal article" date="2019" name="Nat. Commun.">
        <title>Expansion of phycobilisome linker gene families in mesophilic red algae.</title>
        <authorList>
            <person name="Lee J."/>
            <person name="Kim D."/>
            <person name="Bhattacharya D."/>
            <person name="Yoon H.S."/>
        </authorList>
    </citation>
    <scope>NUCLEOTIDE SEQUENCE [LARGE SCALE GENOMIC DNA]</scope>
    <source>
        <strain evidence="2">CCMP 1328</strain>
    </source>
</reference>